<dbReference type="SMART" id="SM00345">
    <property type="entry name" value="HTH_GNTR"/>
    <property type="match status" value="1"/>
</dbReference>
<dbReference type="Gene3D" id="1.20.120.530">
    <property type="entry name" value="GntR ligand-binding domain-like"/>
    <property type="match status" value="1"/>
</dbReference>
<dbReference type="PANTHER" id="PTHR43537">
    <property type="entry name" value="TRANSCRIPTIONAL REGULATOR, GNTR FAMILY"/>
    <property type="match status" value="1"/>
</dbReference>
<dbReference type="InterPro" id="IPR011711">
    <property type="entry name" value="GntR_C"/>
</dbReference>
<dbReference type="InterPro" id="IPR008920">
    <property type="entry name" value="TF_FadR/GntR_C"/>
</dbReference>
<dbReference type="GO" id="GO:0003700">
    <property type="term" value="F:DNA-binding transcription factor activity"/>
    <property type="evidence" value="ECO:0007669"/>
    <property type="project" value="InterPro"/>
</dbReference>
<dbReference type="SUPFAM" id="SSF46785">
    <property type="entry name" value="Winged helix' DNA-binding domain"/>
    <property type="match status" value="1"/>
</dbReference>
<keyword evidence="1" id="KW-0805">Transcription regulation</keyword>
<geneLocation type="plasmid" evidence="6">
    <name>pmsr2c</name>
</geneLocation>
<sequence length="233" mass="26305">MYWMTIMTKTQTDALPAISLETLGNQIVDALSQEIISGRLTPGQRVDLGYYATQWNISITPVRDAARKLEALGLMEIFPRRGVFVATLNARDVKELFDVRIALESATIRLATPNIPRAEAEQTRALYLQAGEQLHQQNVEQSLPAVDLLIHKLALQYCDNARLTRMMQEMWSQIEWCQNTIASQLQEPFLTTLPEHIAICDAVIAGDAEAASQAMYRHLTLTAERIQHLLMQM</sequence>
<dbReference type="Pfam" id="PF07729">
    <property type="entry name" value="FCD"/>
    <property type="match status" value="1"/>
</dbReference>
<dbReference type="InterPro" id="IPR036390">
    <property type="entry name" value="WH_DNA-bd_sf"/>
</dbReference>
<dbReference type="InterPro" id="IPR000524">
    <property type="entry name" value="Tscrpt_reg_HTH_GntR"/>
</dbReference>
<dbReference type="Gene3D" id="1.10.10.10">
    <property type="entry name" value="Winged helix-like DNA-binding domain superfamily/Winged helix DNA-binding domain"/>
    <property type="match status" value="1"/>
</dbReference>
<dbReference type="InterPro" id="IPR036388">
    <property type="entry name" value="WH-like_DNA-bd_sf"/>
</dbReference>
<name>A0AAP9HAE5_9GAMM</name>
<evidence type="ECO:0000256" key="1">
    <source>
        <dbReference type="ARBA" id="ARBA00023015"/>
    </source>
</evidence>
<dbReference type="EMBL" id="CP024639">
    <property type="protein sequence ID" value="QGR09705.1"/>
    <property type="molecule type" value="Genomic_DNA"/>
</dbReference>
<organism evidence="5 6">
    <name type="scientific">Pantoea phytobeneficialis</name>
    <dbReference type="NCBI Taxonomy" id="2052056"/>
    <lineage>
        <taxon>Bacteria</taxon>
        <taxon>Pseudomonadati</taxon>
        <taxon>Pseudomonadota</taxon>
        <taxon>Gammaproteobacteria</taxon>
        <taxon>Enterobacterales</taxon>
        <taxon>Erwiniaceae</taxon>
        <taxon>Pantoea</taxon>
    </lineage>
</organism>
<accession>A0AAP9HAE5</accession>
<evidence type="ECO:0000256" key="2">
    <source>
        <dbReference type="ARBA" id="ARBA00023125"/>
    </source>
</evidence>
<reference evidence="6" key="1">
    <citation type="submission" date="2017-11" db="EMBL/GenBank/DDBJ databases">
        <title>Genome sequence of Pantoea sp. MSR2.</title>
        <authorList>
            <person name="Nascimento F.X."/>
        </authorList>
    </citation>
    <scope>NUCLEOTIDE SEQUENCE [LARGE SCALE GENOMIC DNA]</scope>
    <source>
        <strain evidence="6">MSR2</strain>
        <plasmid evidence="6">pmsr2c</plasmid>
    </source>
</reference>
<protein>
    <submittedName>
        <fullName evidence="5">GntR family transcriptional regulator</fullName>
    </submittedName>
</protein>
<dbReference type="AlphaFoldDB" id="A0AAP9HAE5"/>
<dbReference type="SMART" id="SM00895">
    <property type="entry name" value="FCD"/>
    <property type="match status" value="1"/>
</dbReference>
<dbReference type="Proteomes" id="UP000424872">
    <property type="component" value="Plasmid pMSR2C"/>
</dbReference>
<dbReference type="Pfam" id="PF00392">
    <property type="entry name" value="GntR"/>
    <property type="match status" value="1"/>
</dbReference>
<evidence type="ECO:0000313" key="6">
    <source>
        <dbReference type="Proteomes" id="UP000424872"/>
    </source>
</evidence>
<evidence type="ECO:0000259" key="4">
    <source>
        <dbReference type="PROSITE" id="PS50949"/>
    </source>
</evidence>
<gene>
    <name evidence="5" type="ORF">CTZ24_24910</name>
</gene>
<keyword evidence="3" id="KW-0804">Transcription</keyword>
<keyword evidence="2" id="KW-0238">DNA-binding</keyword>
<feature type="domain" description="HTH gntR-type" evidence="4">
    <location>
        <begin position="21"/>
        <end position="88"/>
    </location>
</feature>
<dbReference type="GO" id="GO:0003677">
    <property type="term" value="F:DNA binding"/>
    <property type="evidence" value="ECO:0007669"/>
    <property type="project" value="UniProtKB-KW"/>
</dbReference>
<evidence type="ECO:0000256" key="3">
    <source>
        <dbReference type="ARBA" id="ARBA00023163"/>
    </source>
</evidence>
<dbReference type="SUPFAM" id="SSF48008">
    <property type="entry name" value="GntR ligand-binding domain-like"/>
    <property type="match status" value="1"/>
</dbReference>
<dbReference type="PROSITE" id="PS50949">
    <property type="entry name" value="HTH_GNTR"/>
    <property type="match status" value="1"/>
</dbReference>
<dbReference type="CDD" id="cd07377">
    <property type="entry name" value="WHTH_GntR"/>
    <property type="match status" value="1"/>
</dbReference>
<proteinExistence type="predicted"/>
<dbReference type="PANTHER" id="PTHR43537:SF24">
    <property type="entry name" value="GLUCONATE OPERON TRANSCRIPTIONAL REPRESSOR"/>
    <property type="match status" value="1"/>
</dbReference>
<dbReference type="KEGG" id="ppho:CTZ24_24910"/>
<evidence type="ECO:0000313" key="5">
    <source>
        <dbReference type="EMBL" id="QGR09705.1"/>
    </source>
</evidence>
<keyword evidence="5" id="KW-0614">Plasmid</keyword>